<organism evidence="6 7">
    <name type="scientific">Nocardioides endophyticus</name>
    <dbReference type="NCBI Taxonomy" id="1353775"/>
    <lineage>
        <taxon>Bacteria</taxon>
        <taxon>Bacillati</taxon>
        <taxon>Actinomycetota</taxon>
        <taxon>Actinomycetes</taxon>
        <taxon>Propionibacteriales</taxon>
        <taxon>Nocardioidaceae</taxon>
        <taxon>Nocardioides</taxon>
    </lineage>
</organism>
<dbReference type="PANTHER" id="PTHR43002">
    <property type="entry name" value="GLYCOGEN DEBRANCHING ENZYME"/>
    <property type="match status" value="1"/>
</dbReference>
<dbReference type="Proteomes" id="UP001499882">
    <property type="component" value="Unassembled WGS sequence"/>
</dbReference>
<feature type="domain" description="Glycosyl hydrolase family 13 catalytic" evidence="5">
    <location>
        <begin position="170"/>
        <end position="590"/>
    </location>
</feature>
<evidence type="ECO:0000256" key="1">
    <source>
        <dbReference type="ARBA" id="ARBA00008061"/>
    </source>
</evidence>
<name>A0ABP8ZLG6_9ACTN</name>
<comment type="caution">
    <text evidence="6">The sequence shown here is derived from an EMBL/GenBank/DDBJ whole genome shotgun (WGS) entry which is preliminary data.</text>
</comment>
<dbReference type="InterPro" id="IPR011837">
    <property type="entry name" value="Glycogen_debranch_GlgX"/>
</dbReference>
<feature type="compositionally biased region" description="Basic and acidic residues" evidence="4">
    <location>
        <begin position="487"/>
        <end position="500"/>
    </location>
</feature>
<keyword evidence="2" id="KW-0378">Hydrolase</keyword>
<reference evidence="7" key="1">
    <citation type="journal article" date="2019" name="Int. J. Syst. Evol. Microbiol.">
        <title>The Global Catalogue of Microorganisms (GCM) 10K type strain sequencing project: providing services to taxonomists for standard genome sequencing and annotation.</title>
        <authorList>
            <consortium name="The Broad Institute Genomics Platform"/>
            <consortium name="The Broad Institute Genome Sequencing Center for Infectious Disease"/>
            <person name="Wu L."/>
            <person name="Ma J."/>
        </authorList>
    </citation>
    <scope>NUCLEOTIDE SEQUENCE [LARGE SCALE GENOMIC DNA]</scope>
    <source>
        <strain evidence="7">JCM 18532</strain>
    </source>
</reference>
<dbReference type="InterPro" id="IPR013780">
    <property type="entry name" value="Glyco_hydro_b"/>
</dbReference>
<dbReference type="CDD" id="cd02856">
    <property type="entry name" value="E_set_GDE_Isoamylase_N"/>
    <property type="match status" value="1"/>
</dbReference>
<evidence type="ECO:0000256" key="3">
    <source>
        <dbReference type="ARBA" id="ARBA00023295"/>
    </source>
</evidence>
<dbReference type="EMBL" id="BAABKN010000037">
    <property type="protein sequence ID" value="GAA4759647.1"/>
    <property type="molecule type" value="Genomic_DNA"/>
</dbReference>
<accession>A0ABP8ZLG6</accession>
<comment type="similarity">
    <text evidence="1">Belongs to the glycosyl hydrolase 13 family.</text>
</comment>
<feature type="region of interest" description="Disordered" evidence="4">
    <location>
        <begin position="487"/>
        <end position="511"/>
    </location>
</feature>
<evidence type="ECO:0000313" key="7">
    <source>
        <dbReference type="Proteomes" id="UP001499882"/>
    </source>
</evidence>
<protein>
    <submittedName>
        <fullName evidence="6">Glycogen debranching protein GlgX</fullName>
    </submittedName>
</protein>
<dbReference type="RefSeq" id="WP_345530092.1">
    <property type="nucleotide sequence ID" value="NZ_BAABKN010000037.1"/>
</dbReference>
<keyword evidence="7" id="KW-1185">Reference proteome</keyword>
<dbReference type="Gene3D" id="2.60.40.10">
    <property type="entry name" value="Immunoglobulins"/>
    <property type="match status" value="1"/>
</dbReference>
<dbReference type="CDD" id="cd11326">
    <property type="entry name" value="AmyAc_Glg_debranch"/>
    <property type="match status" value="1"/>
</dbReference>
<dbReference type="Pfam" id="PF02922">
    <property type="entry name" value="CBM_48"/>
    <property type="match status" value="1"/>
</dbReference>
<dbReference type="InterPro" id="IPR013783">
    <property type="entry name" value="Ig-like_fold"/>
</dbReference>
<evidence type="ECO:0000256" key="2">
    <source>
        <dbReference type="ARBA" id="ARBA00022801"/>
    </source>
</evidence>
<dbReference type="InterPro" id="IPR006047">
    <property type="entry name" value="GH13_cat_dom"/>
</dbReference>
<dbReference type="InterPro" id="IPR014756">
    <property type="entry name" value="Ig_E-set"/>
</dbReference>
<evidence type="ECO:0000256" key="4">
    <source>
        <dbReference type="SAM" id="MobiDB-lite"/>
    </source>
</evidence>
<dbReference type="NCBIfam" id="TIGR02100">
    <property type="entry name" value="glgX_debranch"/>
    <property type="match status" value="1"/>
</dbReference>
<evidence type="ECO:0000259" key="5">
    <source>
        <dbReference type="SMART" id="SM00642"/>
    </source>
</evidence>
<evidence type="ECO:0000313" key="6">
    <source>
        <dbReference type="EMBL" id="GAA4759647.1"/>
    </source>
</evidence>
<dbReference type="SUPFAM" id="SSF51445">
    <property type="entry name" value="(Trans)glycosidases"/>
    <property type="match status" value="1"/>
</dbReference>
<keyword evidence="3" id="KW-0326">Glycosidase</keyword>
<dbReference type="SUPFAM" id="SSF51011">
    <property type="entry name" value="Glycosyl hydrolase domain"/>
    <property type="match status" value="1"/>
</dbReference>
<sequence>MTPGIWTHLGQRSRVWPGRNWPLGATWSPESTNFAVYSPNATECWVCVFDEDDFETRYQLTERSLGIWHGALPDLAPGTRYGFRVDGPWAPAEGLRFNPHKLLLDPYALATSGTIRPEPPLFGYQMADPTKADEQDSAPYTARSVVVDPSFDWEGDVPMRRRWRDTVVYELHVKGFTKLHDRVPEEQRGTYAGLGSPAVVEYLRDLGVTAVELLPVHQFFSEPALLDRGTVNYWGYNTISYFSPDAGYSSSGDRGQQVHEFKQMVKSLHAAGIEVILDVVYNHTAEGGALGPTISFRGLDDRGFYKRVKPSVDPATGAQTFDDTYWDVTGCGNTVDSNDPLALRLILDSLRYWVTEMHVDGFRFDLMSALTRTGYDIDMNCRLLIAIGQDPVLRHVKLIAEPWDASMDGYLVGRMPPPWVEWNDQYRDVIRDFWRDHASGNSTVATRLAGSSDLYADDGRSAYNSINFVTAHDGFTARDLVTYEHKHNEANGEDNRDGTDNNRSWNMGHEGETDDDALLAVRRRQTANIMATLCLSNGVPMITAGDERGRTQRGNNNAYCQDNEISWVDWSVDDAWLDVYEITKTALRLRREHPALRQRHWFEGRPTIRGGPKDLAWLHPSGREMTDADWHDPELRTVGMFVSGAPLRAPGKHGEQQVDKSFVLWFNANWLPVPISLPENDWVQTGEVVLSTDFRLPIGTHVKAGDRIALGRRTVVVLREVLSAESGQGDDPELRG</sequence>
<proteinExistence type="inferred from homology"/>
<dbReference type="InterPro" id="IPR044505">
    <property type="entry name" value="GlgX_Isoamylase_N_E_set"/>
</dbReference>
<dbReference type="Pfam" id="PF00128">
    <property type="entry name" value="Alpha-amylase"/>
    <property type="match status" value="1"/>
</dbReference>
<dbReference type="InterPro" id="IPR017853">
    <property type="entry name" value="GH"/>
</dbReference>
<dbReference type="InterPro" id="IPR004193">
    <property type="entry name" value="Glyco_hydro_13_N"/>
</dbReference>
<dbReference type="SUPFAM" id="SSF81296">
    <property type="entry name" value="E set domains"/>
    <property type="match status" value="1"/>
</dbReference>
<dbReference type="Gene3D" id="3.20.20.80">
    <property type="entry name" value="Glycosidases"/>
    <property type="match status" value="1"/>
</dbReference>
<dbReference type="Gene3D" id="2.60.40.1180">
    <property type="entry name" value="Golgi alpha-mannosidase II"/>
    <property type="match status" value="1"/>
</dbReference>
<dbReference type="SMART" id="SM00642">
    <property type="entry name" value="Aamy"/>
    <property type="match status" value="1"/>
</dbReference>
<gene>
    <name evidence="6" type="primary">glgX_2</name>
    <name evidence="6" type="ORF">GCM10023350_52330</name>
</gene>